<keyword evidence="3" id="KW-0732">Signal</keyword>
<dbReference type="Proteomes" id="UP001652394">
    <property type="component" value="Unassembled WGS sequence"/>
</dbReference>
<dbReference type="Pfam" id="PF14262">
    <property type="entry name" value="Cthe_2159"/>
    <property type="match status" value="1"/>
</dbReference>
<keyword evidence="5" id="KW-1185">Reference proteome</keyword>
<feature type="signal peptide" evidence="3">
    <location>
        <begin position="1"/>
        <end position="28"/>
    </location>
</feature>
<proteinExistence type="predicted"/>
<gene>
    <name evidence="4" type="ORF">OCV51_02465</name>
</gene>
<feature type="region of interest" description="Disordered" evidence="1">
    <location>
        <begin position="538"/>
        <end position="562"/>
    </location>
</feature>
<dbReference type="RefSeq" id="WP_059068748.1">
    <property type="nucleotide sequence ID" value="NZ_JAOQJX010000002.1"/>
</dbReference>
<comment type="caution">
    <text evidence="4">The sequence shown here is derived from an EMBL/GenBank/DDBJ whole genome shotgun (WGS) entry which is preliminary data.</text>
</comment>
<reference evidence="4 5" key="1">
    <citation type="journal article" date="2021" name="ISME Commun">
        <title>Automated analysis of genomic sequences facilitates high-throughput and comprehensive description of bacteria.</title>
        <authorList>
            <person name="Hitch T.C.A."/>
        </authorList>
    </citation>
    <scope>NUCLEOTIDE SEQUENCE [LARGE SCALE GENOMIC DNA]</scope>
    <source>
        <strain evidence="4 5">H2_18</strain>
    </source>
</reference>
<keyword evidence="2" id="KW-0812">Transmembrane</keyword>
<evidence type="ECO:0000313" key="5">
    <source>
        <dbReference type="Proteomes" id="UP001652394"/>
    </source>
</evidence>
<keyword evidence="2" id="KW-0472">Membrane</keyword>
<keyword evidence="2" id="KW-1133">Transmembrane helix</keyword>
<evidence type="ECO:0000256" key="1">
    <source>
        <dbReference type="SAM" id="MobiDB-lite"/>
    </source>
</evidence>
<evidence type="ECO:0000256" key="2">
    <source>
        <dbReference type="SAM" id="Phobius"/>
    </source>
</evidence>
<name>A0ABT2T8F5_9FIRM</name>
<accession>A0ABT2T8F5</accession>
<feature type="chain" id="PRO_5047411482" evidence="3">
    <location>
        <begin position="29"/>
        <end position="597"/>
    </location>
</feature>
<sequence length="597" mass="62005">MLKRGKKLLGLLLVFVLSAALLPMTVSAAGTTVRIGNKTLTEGANTIGGGTATLDTAAQTLTLENVSVSESVGITAEGAFTVLIQGKVSLGSEAARINGSALYSWNSPDLHVQVAEGAVLALYTQGGNNIYTDGSRLHVSGTGEMLANAAGDYPALYAENISIDGGLQMQIVSDQVGMYAAKGEVAIENANVGIQAKDTCIFARTYDSDTDEDIPSSVTLKNSTLDMTVDNTAEEADPYGIFCGTGGIQAENMVINSNVTGGALYSEGDITVTGAETQIIVNGSRGIESSDGTLKIEGGTVNVTSDDNALYGWNGIEITGGKVEVVSKDESAMVSRDGQIRITGADTVTEAVSSAADKAVIRNVRNGGIYLQAPVTLSHTAGGKLAEGVMKDKSVGITVGDGFDAFGLEVYTDQNGKSYFVARGSEEPVPASGSVTICSHTWDVSVWTWTADHSGASAEFVCTQNAGHLFTEDAVITAQTTDPTCVKAGKTVYTAKVNFQGTEYTDVQSVQIPATGKHVYKDGKCTICGAADPAYKPTDTGKTDKDKTDGTDKKTEQITSTTPHTGDVVNMLPMLGILLLSGACIAGVTVCGIKKRR</sequence>
<protein>
    <submittedName>
        <fullName evidence="4">Carbohydrate-binding domain-containing protein</fullName>
    </submittedName>
</protein>
<evidence type="ECO:0000313" key="4">
    <source>
        <dbReference type="EMBL" id="MCU6746530.1"/>
    </source>
</evidence>
<feature type="compositionally biased region" description="Basic and acidic residues" evidence="1">
    <location>
        <begin position="539"/>
        <end position="556"/>
    </location>
</feature>
<organism evidence="4 5">
    <name type="scientific">Faecalicatena acetigenes</name>
    <dbReference type="NCBI Taxonomy" id="2981790"/>
    <lineage>
        <taxon>Bacteria</taxon>
        <taxon>Bacillati</taxon>
        <taxon>Bacillota</taxon>
        <taxon>Clostridia</taxon>
        <taxon>Lachnospirales</taxon>
        <taxon>Lachnospiraceae</taxon>
        <taxon>Faecalicatena</taxon>
    </lineage>
</organism>
<dbReference type="InterPro" id="IPR025584">
    <property type="entry name" value="Cthe_2159"/>
</dbReference>
<dbReference type="EMBL" id="JAOQJX010000002">
    <property type="protein sequence ID" value="MCU6746530.1"/>
    <property type="molecule type" value="Genomic_DNA"/>
</dbReference>
<evidence type="ECO:0000256" key="3">
    <source>
        <dbReference type="SAM" id="SignalP"/>
    </source>
</evidence>
<feature type="transmembrane region" description="Helical" evidence="2">
    <location>
        <begin position="571"/>
        <end position="593"/>
    </location>
</feature>